<dbReference type="SUPFAM" id="SSF53474">
    <property type="entry name" value="alpha/beta-Hydrolases"/>
    <property type="match status" value="1"/>
</dbReference>
<dbReference type="InterPro" id="IPR029058">
    <property type="entry name" value="AB_hydrolase_fold"/>
</dbReference>
<name>A0A0C3S7Q8_PHLG1</name>
<reference evidence="6 7" key="1">
    <citation type="journal article" date="2014" name="PLoS Genet.">
        <title>Analysis of the Phlebiopsis gigantea genome, transcriptome and secretome provides insight into its pioneer colonization strategies of wood.</title>
        <authorList>
            <person name="Hori C."/>
            <person name="Ishida T."/>
            <person name="Igarashi K."/>
            <person name="Samejima M."/>
            <person name="Suzuki H."/>
            <person name="Master E."/>
            <person name="Ferreira P."/>
            <person name="Ruiz-Duenas F.J."/>
            <person name="Held B."/>
            <person name="Canessa P."/>
            <person name="Larrondo L.F."/>
            <person name="Schmoll M."/>
            <person name="Druzhinina I.S."/>
            <person name="Kubicek C.P."/>
            <person name="Gaskell J.A."/>
            <person name="Kersten P."/>
            <person name="St John F."/>
            <person name="Glasner J."/>
            <person name="Sabat G."/>
            <person name="Splinter BonDurant S."/>
            <person name="Syed K."/>
            <person name="Yadav J."/>
            <person name="Mgbeahuruike A.C."/>
            <person name="Kovalchuk A."/>
            <person name="Asiegbu F.O."/>
            <person name="Lackner G."/>
            <person name="Hoffmeister D."/>
            <person name="Rencoret J."/>
            <person name="Gutierrez A."/>
            <person name="Sun H."/>
            <person name="Lindquist E."/>
            <person name="Barry K."/>
            <person name="Riley R."/>
            <person name="Grigoriev I.V."/>
            <person name="Henrissat B."/>
            <person name="Kues U."/>
            <person name="Berka R.M."/>
            <person name="Martinez A.T."/>
            <person name="Covert S.F."/>
            <person name="Blanchette R.A."/>
            <person name="Cullen D."/>
        </authorList>
    </citation>
    <scope>NUCLEOTIDE SEQUENCE [LARGE SCALE GENOMIC DNA]</scope>
    <source>
        <strain evidence="6 7">11061_1 CR5-6</strain>
    </source>
</reference>
<comment type="similarity">
    <text evidence="1">Belongs to the peptidase S33 family.</text>
</comment>
<dbReference type="GO" id="GO:0016787">
    <property type="term" value="F:hydrolase activity"/>
    <property type="evidence" value="ECO:0007669"/>
    <property type="project" value="UniProtKB-KW"/>
</dbReference>
<keyword evidence="3" id="KW-0732">Signal</keyword>
<dbReference type="InterPro" id="IPR013595">
    <property type="entry name" value="Pept_S33_TAP-like_C"/>
</dbReference>
<evidence type="ECO:0000313" key="6">
    <source>
        <dbReference type="EMBL" id="KIP04825.1"/>
    </source>
</evidence>
<feature type="domain" description="Peptidase S33 tripeptidyl aminopeptidase-like C-terminal" evidence="5">
    <location>
        <begin position="431"/>
        <end position="532"/>
    </location>
</feature>
<keyword evidence="2" id="KW-0378">Hydrolase</keyword>
<dbReference type="Gene3D" id="3.40.50.1820">
    <property type="entry name" value="alpha/beta hydrolase"/>
    <property type="match status" value="1"/>
</dbReference>
<dbReference type="OrthoDB" id="425534at2759"/>
<dbReference type="InterPro" id="IPR000073">
    <property type="entry name" value="AB_hydrolase_1"/>
</dbReference>
<evidence type="ECO:0000256" key="3">
    <source>
        <dbReference type="SAM" id="SignalP"/>
    </source>
</evidence>
<protein>
    <recommendedName>
        <fullName evidence="8">Peptidase S33 tripeptidyl aminopeptidase-like C-terminal domain-containing protein</fullName>
    </recommendedName>
</protein>
<dbReference type="Pfam" id="PF08386">
    <property type="entry name" value="Abhydrolase_4"/>
    <property type="match status" value="1"/>
</dbReference>
<organism evidence="6 7">
    <name type="scientific">Phlebiopsis gigantea (strain 11061_1 CR5-6)</name>
    <name type="common">White-rot fungus</name>
    <name type="synonym">Peniophora gigantea</name>
    <dbReference type="NCBI Taxonomy" id="745531"/>
    <lineage>
        <taxon>Eukaryota</taxon>
        <taxon>Fungi</taxon>
        <taxon>Dikarya</taxon>
        <taxon>Basidiomycota</taxon>
        <taxon>Agaricomycotina</taxon>
        <taxon>Agaricomycetes</taxon>
        <taxon>Polyporales</taxon>
        <taxon>Phanerochaetaceae</taxon>
        <taxon>Phlebiopsis</taxon>
    </lineage>
</organism>
<dbReference type="Proteomes" id="UP000053257">
    <property type="component" value="Unassembled WGS sequence"/>
</dbReference>
<gene>
    <name evidence="6" type="ORF">PHLGIDRAFT_179591</name>
</gene>
<dbReference type="PANTHER" id="PTHR43248">
    <property type="entry name" value="2-SUCCINYL-6-HYDROXY-2,4-CYCLOHEXADIENE-1-CARBOXYLATE SYNTHASE"/>
    <property type="match status" value="1"/>
</dbReference>
<feature type="signal peptide" evidence="3">
    <location>
        <begin position="1"/>
        <end position="24"/>
    </location>
</feature>
<evidence type="ECO:0008006" key="8">
    <source>
        <dbReference type="Google" id="ProtNLM"/>
    </source>
</evidence>
<dbReference type="AlphaFoldDB" id="A0A0C3S7Q8"/>
<keyword evidence="7" id="KW-1185">Reference proteome</keyword>
<feature type="domain" description="AB hydrolase-1" evidence="4">
    <location>
        <begin position="95"/>
        <end position="253"/>
    </location>
</feature>
<evidence type="ECO:0000256" key="1">
    <source>
        <dbReference type="ARBA" id="ARBA00010088"/>
    </source>
</evidence>
<evidence type="ECO:0000259" key="5">
    <source>
        <dbReference type="Pfam" id="PF08386"/>
    </source>
</evidence>
<evidence type="ECO:0000256" key="2">
    <source>
        <dbReference type="ARBA" id="ARBA00022801"/>
    </source>
</evidence>
<dbReference type="InterPro" id="IPR051601">
    <property type="entry name" value="Serine_prot/Carboxylest_S33"/>
</dbReference>
<proteinExistence type="inferred from homology"/>
<accession>A0A0C3S7Q8</accession>
<dbReference type="STRING" id="745531.A0A0C3S7Q8"/>
<evidence type="ECO:0000313" key="7">
    <source>
        <dbReference type="Proteomes" id="UP000053257"/>
    </source>
</evidence>
<sequence>MRLIHSNTASSLVVSSSLVLSALANFHVARDSTDFNWASLASSTTLSWTPCYDAFQCARFTVPLQYSNLSAGEAQIALVMSPSEFKPGDENYLGPILFNPGGPGGSGVQYVLEFAEYFRAVIGPKYDLVGFDPRAVGQTTPPLSVFESPAEALEFYGDFPLNSNESVSSLGLFYTKSKILSNLVLDKAKVIAESVSTAAVATDMLGITRAFGFDKLSYWGISYGSVIGATYAAMFPENINHLLIDGVLNSHDWYAGNLFSSLQDTDKALASIYEACHEVGPTLCAIYENTTDLISARVNKIINDVHILPVPVYNNTDPSSITFGSVDYSVLISELFQMVYSPYALAPIAAEGLVQLEQGISGSITFQGTIIQAMVDPLATCDFNNSQPFVAGLLDTSNAIQCGDVLVNQTMSFPEVQKVYDQNVQTSLFAPQAYNIDIGLCTTWPTTITAKDRFNGSFTTNTSSPILLIGNTFDPITPITGARNMSAGFVGSVLLQQNSTGHTSLSGFSTCTALAIHAYFANGTLPAPGTVCQPDTTIFQNPANSSAQGAGVNITIPNTRRSELGVYTLREAVDVVARSNFLVKSSVLGRMMRRAF</sequence>
<dbReference type="PANTHER" id="PTHR43248:SF25">
    <property type="entry name" value="AB HYDROLASE-1 DOMAIN-CONTAINING PROTEIN-RELATED"/>
    <property type="match status" value="1"/>
</dbReference>
<dbReference type="EMBL" id="KN840561">
    <property type="protein sequence ID" value="KIP04825.1"/>
    <property type="molecule type" value="Genomic_DNA"/>
</dbReference>
<dbReference type="Pfam" id="PF00561">
    <property type="entry name" value="Abhydrolase_1"/>
    <property type="match status" value="1"/>
</dbReference>
<evidence type="ECO:0000259" key="4">
    <source>
        <dbReference type="Pfam" id="PF00561"/>
    </source>
</evidence>
<dbReference type="HOGENOM" id="CLU_013364_5_2_1"/>
<feature type="chain" id="PRO_5002169677" description="Peptidase S33 tripeptidyl aminopeptidase-like C-terminal domain-containing protein" evidence="3">
    <location>
        <begin position="25"/>
        <end position="596"/>
    </location>
</feature>